<dbReference type="PROSITE" id="PS50109">
    <property type="entry name" value="HIS_KIN"/>
    <property type="match status" value="1"/>
</dbReference>
<evidence type="ECO:0000313" key="9">
    <source>
        <dbReference type="Proteomes" id="UP001597053"/>
    </source>
</evidence>
<evidence type="ECO:0000256" key="2">
    <source>
        <dbReference type="ARBA" id="ARBA00012438"/>
    </source>
</evidence>
<evidence type="ECO:0000256" key="5">
    <source>
        <dbReference type="ARBA" id="ARBA00023012"/>
    </source>
</evidence>
<feature type="non-terminal residue" evidence="8">
    <location>
        <position position="1"/>
    </location>
</feature>
<evidence type="ECO:0000259" key="7">
    <source>
        <dbReference type="PROSITE" id="PS50109"/>
    </source>
</evidence>
<dbReference type="GO" id="GO:0016301">
    <property type="term" value="F:kinase activity"/>
    <property type="evidence" value="ECO:0007669"/>
    <property type="project" value="UniProtKB-KW"/>
</dbReference>
<dbReference type="SMART" id="SM00387">
    <property type="entry name" value="HATPase_c"/>
    <property type="match status" value="1"/>
</dbReference>
<dbReference type="SUPFAM" id="SSF55874">
    <property type="entry name" value="ATPase domain of HSP90 chaperone/DNA topoisomerase II/histidine kinase"/>
    <property type="match status" value="1"/>
</dbReference>
<feature type="domain" description="Histidine kinase" evidence="7">
    <location>
        <begin position="12"/>
        <end position="105"/>
    </location>
</feature>
<organism evidence="8 9">
    <name type="scientific">Micromonospora azadirachtae</name>
    <dbReference type="NCBI Taxonomy" id="1970735"/>
    <lineage>
        <taxon>Bacteria</taxon>
        <taxon>Bacillati</taxon>
        <taxon>Actinomycetota</taxon>
        <taxon>Actinomycetes</taxon>
        <taxon>Micromonosporales</taxon>
        <taxon>Micromonosporaceae</taxon>
        <taxon>Micromonospora</taxon>
    </lineage>
</organism>
<evidence type="ECO:0000256" key="1">
    <source>
        <dbReference type="ARBA" id="ARBA00000085"/>
    </source>
</evidence>
<evidence type="ECO:0000256" key="3">
    <source>
        <dbReference type="ARBA" id="ARBA00022679"/>
    </source>
</evidence>
<dbReference type="Pfam" id="PF02518">
    <property type="entry name" value="HATPase_c"/>
    <property type="match status" value="1"/>
</dbReference>
<evidence type="ECO:0000256" key="6">
    <source>
        <dbReference type="SAM" id="MobiDB-lite"/>
    </source>
</evidence>
<name>A0ABW3AB96_9ACTN</name>
<sequence length="109" mass="11133">AQPLHPEVEVTLLRAAQEALANVARHARASRVGLTLSYMSDVVTLDVRDDGIGFDPDVRPAPRQTDGGYGLTAMRQRVTGVGGELTVESEPGGGTAVSASVPALPGGAG</sequence>
<evidence type="ECO:0000256" key="4">
    <source>
        <dbReference type="ARBA" id="ARBA00022777"/>
    </source>
</evidence>
<dbReference type="PRINTS" id="PR00344">
    <property type="entry name" value="BCTRLSENSOR"/>
</dbReference>
<dbReference type="PANTHER" id="PTHR24421">
    <property type="entry name" value="NITRATE/NITRITE SENSOR PROTEIN NARX-RELATED"/>
    <property type="match status" value="1"/>
</dbReference>
<dbReference type="InterPro" id="IPR005467">
    <property type="entry name" value="His_kinase_dom"/>
</dbReference>
<keyword evidence="4 8" id="KW-0418">Kinase</keyword>
<evidence type="ECO:0000313" key="8">
    <source>
        <dbReference type="EMBL" id="MFD0787948.1"/>
    </source>
</evidence>
<feature type="region of interest" description="Disordered" evidence="6">
    <location>
        <begin position="85"/>
        <end position="109"/>
    </location>
</feature>
<dbReference type="PANTHER" id="PTHR24421:SF62">
    <property type="entry name" value="SENSORY TRANSDUCTION HISTIDINE KINASE"/>
    <property type="match status" value="1"/>
</dbReference>
<protein>
    <recommendedName>
        <fullName evidence="2">histidine kinase</fullName>
        <ecNumber evidence="2">2.7.13.3</ecNumber>
    </recommendedName>
</protein>
<comment type="catalytic activity">
    <reaction evidence="1">
        <text>ATP + protein L-histidine = ADP + protein N-phospho-L-histidine.</text>
        <dbReference type="EC" id="2.7.13.3"/>
    </reaction>
</comment>
<keyword evidence="3" id="KW-0808">Transferase</keyword>
<dbReference type="InterPro" id="IPR004358">
    <property type="entry name" value="Sig_transdc_His_kin-like_C"/>
</dbReference>
<keyword evidence="9" id="KW-1185">Reference proteome</keyword>
<dbReference type="EC" id="2.7.13.3" evidence="2"/>
<reference evidence="9" key="1">
    <citation type="journal article" date="2019" name="Int. J. Syst. Evol. Microbiol.">
        <title>The Global Catalogue of Microorganisms (GCM) 10K type strain sequencing project: providing services to taxonomists for standard genome sequencing and annotation.</title>
        <authorList>
            <consortium name="The Broad Institute Genomics Platform"/>
            <consortium name="The Broad Institute Genome Sequencing Center for Infectious Disease"/>
            <person name="Wu L."/>
            <person name="Ma J."/>
        </authorList>
    </citation>
    <scope>NUCLEOTIDE SEQUENCE [LARGE SCALE GENOMIC DNA]</scope>
    <source>
        <strain evidence="9">JCM 32148</strain>
    </source>
</reference>
<accession>A0ABW3AB96</accession>
<gene>
    <name evidence="8" type="ORF">ACFQZ8_28910</name>
</gene>
<keyword evidence="5" id="KW-0902">Two-component regulatory system</keyword>
<dbReference type="Gene3D" id="3.30.565.10">
    <property type="entry name" value="Histidine kinase-like ATPase, C-terminal domain"/>
    <property type="match status" value="1"/>
</dbReference>
<comment type="caution">
    <text evidence="8">The sequence shown here is derived from an EMBL/GenBank/DDBJ whole genome shotgun (WGS) entry which is preliminary data.</text>
</comment>
<dbReference type="CDD" id="cd16917">
    <property type="entry name" value="HATPase_UhpB-NarQ-NarX-like"/>
    <property type="match status" value="1"/>
</dbReference>
<dbReference type="InterPro" id="IPR036890">
    <property type="entry name" value="HATPase_C_sf"/>
</dbReference>
<dbReference type="InterPro" id="IPR003594">
    <property type="entry name" value="HATPase_dom"/>
</dbReference>
<dbReference type="EMBL" id="JBHTHM010002376">
    <property type="protein sequence ID" value="MFD0787948.1"/>
    <property type="molecule type" value="Genomic_DNA"/>
</dbReference>
<proteinExistence type="predicted"/>
<dbReference type="InterPro" id="IPR050482">
    <property type="entry name" value="Sensor_HK_TwoCompSys"/>
</dbReference>
<dbReference type="Proteomes" id="UP001597053">
    <property type="component" value="Unassembled WGS sequence"/>
</dbReference>